<accession>D3PXM4</accession>
<dbReference type="EMBL" id="CP001778">
    <property type="protein sequence ID" value="ADD43354.1"/>
    <property type="molecule type" value="Genomic_DNA"/>
</dbReference>
<dbReference type="PANTHER" id="PTHR34310">
    <property type="entry name" value="DUF427 DOMAIN PROTEIN (AFU_ORTHOLOGUE AFUA_3G02220)"/>
    <property type="match status" value="1"/>
</dbReference>
<dbReference type="InterPro" id="IPR038694">
    <property type="entry name" value="DUF427_sf"/>
</dbReference>
<protein>
    <recommendedName>
        <fullName evidence="1">DUF427 domain-containing protein</fullName>
    </recommendedName>
</protein>
<dbReference type="Pfam" id="PF04248">
    <property type="entry name" value="NTP_transf_9"/>
    <property type="match status" value="2"/>
</dbReference>
<dbReference type="AlphaFoldDB" id="D3PXM4"/>
<dbReference type="STRING" id="446470.Snas_3697"/>
<evidence type="ECO:0000313" key="3">
    <source>
        <dbReference type="Proteomes" id="UP000000844"/>
    </source>
</evidence>
<dbReference type="eggNOG" id="COG2343">
    <property type="taxonomic scope" value="Bacteria"/>
</dbReference>
<dbReference type="PANTHER" id="PTHR34310:SF9">
    <property type="entry name" value="BLR5716 PROTEIN"/>
    <property type="match status" value="1"/>
</dbReference>
<dbReference type="RefSeq" id="WP_013018925.1">
    <property type="nucleotide sequence ID" value="NC_013947.1"/>
</dbReference>
<proteinExistence type="predicted"/>
<dbReference type="HOGENOM" id="CLU_059611_0_0_11"/>
<feature type="domain" description="DUF427" evidence="1">
    <location>
        <begin position="37"/>
        <end position="128"/>
    </location>
</feature>
<dbReference type="KEGG" id="sna:Snas_3697"/>
<name>D3PXM4_STANL</name>
<dbReference type="Proteomes" id="UP000000844">
    <property type="component" value="Chromosome"/>
</dbReference>
<keyword evidence="3" id="KW-1185">Reference proteome</keyword>
<dbReference type="InterPro" id="IPR007361">
    <property type="entry name" value="DUF427"/>
</dbReference>
<sequence>MLTIGGGPLSMHPPQRVNYTIDGPAHKLMMIDFPRRVRATFAGQTVLDTRAGTLLYESALLPQLYVPETDINTALLTPTDHSTHCPFKGDASYWSVSVDDRTAENAVWAYPTPNEAATWLTGYRAFYWKAMDSWHDEDEEVFGHLRDPFTRVEVVPSSRSVRVLIDDAVIAETHNPKILSETGLPNRYYLPWEDIRSDMLEHSETRTYCPYKGRSTYWSLRLGDELIPDVAWCYENPLNDAIPVLGHACFLHDRLRVEVDGQPLA</sequence>
<reference evidence="2 3" key="1">
    <citation type="journal article" date="2009" name="Stand. Genomic Sci.">
        <title>Complete genome sequence of Stackebrandtia nassauensis type strain (LLR-40K-21).</title>
        <authorList>
            <person name="Munk C."/>
            <person name="Lapidus A."/>
            <person name="Copeland A."/>
            <person name="Jando M."/>
            <person name="Mayilraj S."/>
            <person name="Glavina Del Rio T."/>
            <person name="Nolan M."/>
            <person name="Chen F."/>
            <person name="Lucas S."/>
            <person name="Tice H."/>
            <person name="Cheng J.F."/>
            <person name="Han C."/>
            <person name="Detter J.C."/>
            <person name="Bruce D."/>
            <person name="Goodwin L."/>
            <person name="Chain P."/>
            <person name="Pitluck S."/>
            <person name="Goker M."/>
            <person name="Ovchinikova G."/>
            <person name="Pati A."/>
            <person name="Ivanova N."/>
            <person name="Mavromatis K."/>
            <person name="Chen A."/>
            <person name="Palaniappan K."/>
            <person name="Land M."/>
            <person name="Hauser L."/>
            <person name="Chang Y.J."/>
            <person name="Jeffries C.D."/>
            <person name="Bristow J."/>
            <person name="Eisen J.A."/>
            <person name="Markowitz V."/>
            <person name="Hugenholtz P."/>
            <person name="Kyrpides N.C."/>
            <person name="Klenk H.P."/>
        </authorList>
    </citation>
    <scope>NUCLEOTIDE SEQUENCE [LARGE SCALE GENOMIC DNA]</scope>
    <source>
        <strain evidence="3">DSM 44728 / CIP 108903 / NRRL B-16338 / NBRC 102104 / LLR-40K-21</strain>
    </source>
</reference>
<evidence type="ECO:0000313" key="2">
    <source>
        <dbReference type="EMBL" id="ADD43354.1"/>
    </source>
</evidence>
<feature type="domain" description="DUF427" evidence="1">
    <location>
        <begin position="161"/>
        <end position="252"/>
    </location>
</feature>
<gene>
    <name evidence="2" type="ordered locus">Snas_3697</name>
</gene>
<organism evidence="2 3">
    <name type="scientific">Stackebrandtia nassauensis (strain DSM 44728 / CIP 108903 / NRRL B-16338 / NBRC 102104 / LLR-40K-21)</name>
    <dbReference type="NCBI Taxonomy" id="446470"/>
    <lineage>
        <taxon>Bacteria</taxon>
        <taxon>Bacillati</taxon>
        <taxon>Actinomycetota</taxon>
        <taxon>Actinomycetes</taxon>
        <taxon>Glycomycetales</taxon>
        <taxon>Glycomycetaceae</taxon>
        <taxon>Stackebrandtia</taxon>
    </lineage>
</organism>
<dbReference type="Gene3D" id="2.170.150.40">
    <property type="entry name" value="Domain of unknown function (DUF427)"/>
    <property type="match status" value="2"/>
</dbReference>
<evidence type="ECO:0000259" key="1">
    <source>
        <dbReference type="Pfam" id="PF04248"/>
    </source>
</evidence>